<comment type="caution">
    <text evidence="3">The sequence shown here is derived from an EMBL/GenBank/DDBJ whole genome shotgun (WGS) entry which is preliminary data.</text>
</comment>
<dbReference type="AlphaFoldDB" id="A0AAE1DFW2"/>
<feature type="transmembrane region" description="Helical" evidence="2">
    <location>
        <begin position="85"/>
        <end position="106"/>
    </location>
</feature>
<dbReference type="Proteomes" id="UP001283361">
    <property type="component" value="Unassembled WGS sequence"/>
</dbReference>
<protein>
    <submittedName>
        <fullName evidence="3">Uncharacterized protein</fullName>
    </submittedName>
</protein>
<keyword evidence="2" id="KW-1133">Transmembrane helix</keyword>
<keyword evidence="2" id="KW-0472">Membrane</keyword>
<proteinExistence type="predicted"/>
<evidence type="ECO:0000256" key="1">
    <source>
        <dbReference type="SAM" id="MobiDB-lite"/>
    </source>
</evidence>
<keyword evidence="2" id="KW-0812">Transmembrane</keyword>
<evidence type="ECO:0000313" key="4">
    <source>
        <dbReference type="Proteomes" id="UP001283361"/>
    </source>
</evidence>
<evidence type="ECO:0000256" key="2">
    <source>
        <dbReference type="SAM" id="Phobius"/>
    </source>
</evidence>
<gene>
    <name evidence="3" type="ORF">RRG08_034485</name>
</gene>
<accession>A0AAE1DFW2</accession>
<organism evidence="3 4">
    <name type="scientific">Elysia crispata</name>
    <name type="common">lettuce slug</name>
    <dbReference type="NCBI Taxonomy" id="231223"/>
    <lineage>
        <taxon>Eukaryota</taxon>
        <taxon>Metazoa</taxon>
        <taxon>Spiralia</taxon>
        <taxon>Lophotrochozoa</taxon>
        <taxon>Mollusca</taxon>
        <taxon>Gastropoda</taxon>
        <taxon>Heterobranchia</taxon>
        <taxon>Euthyneura</taxon>
        <taxon>Panpulmonata</taxon>
        <taxon>Sacoglossa</taxon>
        <taxon>Placobranchoidea</taxon>
        <taxon>Plakobranchidae</taxon>
        <taxon>Elysia</taxon>
    </lineage>
</organism>
<keyword evidence="4" id="KW-1185">Reference proteome</keyword>
<name>A0AAE1DFW2_9GAST</name>
<reference evidence="3" key="1">
    <citation type="journal article" date="2023" name="G3 (Bethesda)">
        <title>A reference genome for the long-term kleptoplast-retaining sea slug Elysia crispata morphotype clarki.</title>
        <authorList>
            <person name="Eastman K.E."/>
            <person name="Pendleton A.L."/>
            <person name="Shaikh M.A."/>
            <person name="Suttiyut T."/>
            <person name="Ogas R."/>
            <person name="Tomko P."/>
            <person name="Gavelis G."/>
            <person name="Widhalm J.R."/>
            <person name="Wisecaver J.H."/>
        </authorList>
    </citation>
    <scope>NUCLEOTIDE SEQUENCE</scope>
    <source>
        <strain evidence="3">ECLA1</strain>
    </source>
</reference>
<sequence>MASARVFFSKKRKGHRNGFISDEVPVVENGYDVQESDEDEVFVQDPHLEISASKPLMHPRTKGGHKTSVKTRTIECRLCTLCKPIFYFVALVTVLCGIMATIVYAANKHGHQHTGATILENAGSTDSNNKNGGGKFSPGGKASKTNVIGCDQVKVEDVWVVGFPKLLTESAFRLVDVNGDGVLDVILGFATAYRPEIGDKVLLRQHPLGRNKIQDKFSEQTYQLAELPASAGGPAVITPCGDSTDKRRVTFRELRPLVGPSALTHQSKDASVPVLPDEQRLPRRSRRSSRKPDRLGLY</sequence>
<feature type="region of interest" description="Disordered" evidence="1">
    <location>
        <begin position="262"/>
        <end position="298"/>
    </location>
</feature>
<evidence type="ECO:0000313" key="3">
    <source>
        <dbReference type="EMBL" id="KAK3769154.1"/>
    </source>
</evidence>
<dbReference type="EMBL" id="JAWDGP010003963">
    <property type="protein sequence ID" value="KAK3769154.1"/>
    <property type="molecule type" value="Genomic_DNA"/>
</dbReference>